<dbReference type="Pfam" id="PF02065">
    <property type="entry name" value="Melibiase"/>
    <property type="match status" value="1"/>
</dbReference>
<accession>A0A6J7JLB3</accession>
<gene>
    <name evidence="3" type="ORF">UFOPK3789_00262</name>
</gene>
<evidence type="ECO:0000256" key="2">
    <source>
        <dbReference type="ARBA" id="ARBA00023295"/>
    </source>
</evidence>
<dbReference type="SUPFAM" id="SSF51445">
    <property type="entry name" value="(Trans)glycosidases"/>
    <property type="match status" value="1"/>
</dbReference>
<dbReference type="CDD" id="cd14791">
    <property type="entry name" value="GH36"/>
    <property type="match status" value="1"/>
</dbReference>
<dbReference type="Gene3D" id="3.20.20.70">
    <property type="entry name" value="Aldolase class I"/>
    <property type="match status" value="1"/>
</dbReference>
<dbReference type="PANTHER" id="PTHR43053">
    <property type="entry name" value="GLYCOSIDASE FAMILY 31"/>
    <property type="match status" value="1"/>
</dbReference>
<proteinExistence type="predicted"/>
<evidence type="ECO:0000313" key="3">
    <source>
        <dbReference type="EMBL" id="CAB4944126.1"/>
    </source>
</evidence>
<dbReference type="InterPro" id="IPR017853">
    <property type="entry name" value="GH"/>
</dbReference>
<dbReference type="InterPro" id="IPR013785">
    <property type="entry name" value="Aldolase_TIM"/>
</dbReference>
<protein>
    <submittedName>
        <fullName evidence="3">Unannotated protein</fullName>
    </submittedName>
</protein>
<keyword evidence="2" id="KW-0326">Glycosidase</keyword>
<dbReference type="InterPro" id="IPR002252">
    <property type="entry name" value="Glyco_hydro_36"/>
</dbReference>
<dbReference type="PANTHER" id="PTHR43053:SF3">
    <property type="entry name" value="ALPHA-GALACTOSIDASE C-RELATED"/>
    <property type="match status" value="1"/>
</dbReference>
<sequence>MPSDAVQSISNGEITLSLYADATFSLQFGETDYSLSQMRATASIGGSEVSPTGVWQIDTNTARCGGENGTPVIEIALGTEAPGSCTMSVSLTPLVETVLDRFTIMGAATGEFETRLVEGYDSWSWAGVRSSDAPGRSWWRSAFVGSLATITASARTANRFVTAINWSNGEITIESAGAPVLSAIPDTWGFTAGATTDLGLRVDAGTIVSSEVFAFSFGSDPFSLVEADASATGEAMHARSWTGEAILGWESWYHFGLNVKPENVLSNARLMREKIPDARFDLVQIDDGWQKSYGAWWANKHWPDDMGDMVKSLDAIGCRAGLWLAPFMVVPDGPGLGTDHPDWCLMDPSTYAPLLEPRHNRWSLDASNPEVLEFLRGLGEQVRAWGFDMVKLDFLYFAAQSAKRHNPQITGTESLRLGLRAFIDGFGDDRYVLGCGMPMLPAVGLCHGNRIGHDTAMPVVHMEFGHPASDWTGYRGIVSQARNIAARWALQRRWFECDPDIVMAWGSDGNDAAGYSPDEARVLAAVAALCGGPCFLADDLAQLSEDEIAILSDANFLKRCWGDGLRPSDIFSHPDNPEVEHAFDIPSDLPHIWSAERNGEDVSLRFDWENHRISSE</sequence>
<evidence type="ECO:0000256" key="1">
    <source>
        <dbReference type="ARBA" id="ARBA00022801"/>
    </source>
</evidence>
<dbReference type="GO" id="GO:0016052">
    <property type="term" value="P:carbohydrate catabolic process"/>
    <property type="evidence" value="ECO:0007669"/>
    <property type="project" value="InterPro"/>
</dbReference>
<reference evidence="3" key="1">
    <citation type="submission" date="2020-05" db="EMBL/GenBank/DDBJ databases">
        <authorList>
            <person name="Chiriac C."/>
            <person name="Salcher M."/>
            <person name="Ghai R."/>
            <person name="Kavagutti S V."/>
        </authorList>
    </citation>
    <scope>NUCLEOTIDE SEQUENCE</scope>
</reference>
<dbReference type="InterPro" id="IPR050985">
    <property type="entry name" value="Alpha-glycosidase_related"/>
</dbReference>
<dbReference type="EMBL" id="CAFBNL010000008">
    <property type="protein sequence ID" value="CAB4944126.1"/>
    <property type="molecule type" value="Genomic_DNA"/>
</dbReference>
<dbReference type="AlphaFoldDB" id="A0A6J7JLB3"/>
<name>A0A6J7JLB3_9ZZZZ</name>
<dbReference type="GO" id="GO:0004557">
    <property type="term" value="F:alpha-galactosidase activity"/>
    <property type="evidence" value="ECO:0007669"/>
    <property type="project" value="InterPro"/>
</dbReference>
<keyword evidence="1" id="KW-0378">Hydrolase</keyword>
<organism evidence="3">
    <name type="scientific">freshwater metagenome</name>
    <dbReference type="NCBI Taxonomy" id="449393"/>
    <lineage>
        <taxon>unclassified sequences</taxon>
        <taxon>metagenomes</taxon>
        <taxon>ecological metagenomes</taxon>
    </lineage>
</organism>